<dbReference type="EMBL" id="GL376560">
    <property type="status" value="NOT_ANNOTATED_CDS"/>
    <property type="molecule type" value="Genomic_DNA"/>
</dbReference>
<dbReference type="EnsemblProtists" id="PYU1_T007142">
    <property type="protein sequence ID" value="PYU1_T007142"/>
    <property type="gene ID" value="PYU1_G007127"/>
</dbReference>
<dbReference type="STRING" id="431595.K3WQA0"/>
<evidence type="ECO:0000256" key="1">
    <source>
        <dbReference type="PROSITE-ProRule" id="PRU00176"/>
    </source>
</evidence>
<evidence type="ECO:0000259" key="2">
    <source>
        <dbReference type="PROSITE" id="PS50102"/>
    </source>
</evidence>
<dbReference type="HOGENOM" id="CLU_209371_0_0_1"/>
<dbReference type="InterPro" id="IPR000504">
    <property type="entry name" value="RRM_dom"/>
</dbReference>
<dbReference type="VEuPathDB" id="FungiDB:PYU1_G007127"/>
<protein>
    <recommendedName>
        <fullName evidence="2">RRM domain-containing protein</fullName>
    </recommendedName>
</protein>
<name>K3WQA0_GLOUD</name>
<proteinExistence type="predicted"/>
<dbReference type="InterPro" id="IPR012677">
    <property type="entry name" value="Nucleotide-bd_a/b_plait_sf"/>
</dbReference>
<dbReference type="InterPro" id="IPR035979">
    <property type="entry name" value="RBD_domain_sf"/>
</dbReference>
<organism evidence="3 4">
    <name type="scientific">Globisporangium ultimum (strain ATCC 200006 / CBS 805.95 / DAOM BR144)</name>
    <name type="common">Pythium ultimum</name>
    <dbReference type="NCBI Taxonomy" id="431595"/>
    <lineage>
        <taxon>Eukaryota</taxon>
        <taxon>Sar</taxon>
        <taxon>Stramenopiles</taxon>
        <taxon>Oomycota</taxon>
        <taxon>Peronosporomycetes</taxon>
        <taxon>Pythiales</taxon>
        <taxon>Pythiaceae</taxon>
        <taxon>Globisporangium</taxon>
    </lineage>
</organism>
<evidence type="ECO:0000313" key="3">
    <source>
        <dbReference type="EnsemblProtists" id="PYU1_T007142"/>
    </source>
</evidence>
<keyword evidence="1" id="KW-0694">RNA-binding</keyword>
<sequence>MGTRVYVGGLPRDATSREIQDGFSRYGHVSNIWVARNPPGFAFVHDGAVGWIFSSPLLHR</sequence>
<reference evidence="4" key="1">
    <citation type="journal article" date="2010" name="Genome Biol.">
        <title>Genome sequence of the necrotrophic plant pathogen Pythium ultimum reveals original pathogenicity mechanisms and effector repertoire.</title>
        <authorList>
            <person name="Levesque C.A."/>
            <person name="Brouwer H."/>
            <person name="Cano L."/>
            <person name="Hamilton J.P."/>
            <person name="Holt C."/>
            <person name="Huitema E."/>
            <person name="Raffaele S."/>
            <person name="Robideau G.P."/>
            <person name="Thines M."/>
            <person name="Win J."/>
            <person name="Zerillo M.M."/>
            <person name="Beakes G.W."/>
            <person name="Boore J.L."/>
            <person name="Busam D."/>
            <person name="Dumas B."/>
            <person name="Ferriera S."/>
            <person name="Fuerstenberg S.I."/>
            <person name="Gachon C.M."/>
            <person name="Gaulin E."/>
            <person name="Govers F."/>
            <person name="Grenville-Briggs L."/>
            <person name="Horner N."/>
            <person name="Hostetler J."/>
            <person name="Jiang R.H."/>
            <person name="Johnson J."/>
            <person name="Krajaejun T."/>
            <person name="Lin H."/>
            <person name="Meijer H.J."/>
            <person name="Moore B."/>
            <person name="Morris P."/>
            <person name="Phuntmart V."/>
            <person name="Puiu D."/>
            <person name="Shetty J."/>
            <person name="Stajich J.E."/>
            <person name="Tripathy S."/>
            <person name="Wawra S."/>
            <person name="van West P."/>
            <person name="Whitty B.R."/>
            <person name="Coutinho P.M."/>
            <person name="Henrissat B."/>
            <person name="Martin F."/>
            <person name="Thomas P.D."/>
            <person name="Tyler B.M."/>
            <person name="De Vries R.P."/>
            <person name="Kamoun S."/>
            <person name="Yandell M."/>
            <person name="Tisserat N."/>
            <person name="Buell C.R."/>
        </authorList>
    </citation>
    <scope>NUCLEOTIDE SEQUENCE</scope>
    <source>
        <strain evidence="4">DAOM:BR144</strain>
    </source>
</reference>
<feature type="domain" description="RRM" evidence="2">
    <location>
        <begin position="3"/>
        <end position="44"/>
    </location>
</feature>
<dbReference type="Proteomes" id="UP000019132">
    <property type="component" value="Unassembled WGS sequence"/>
</dbReference>
<evidence type="ECO:0000313" key="4">
    <source>
        <dbReference type="Proteomes" id="UP000019132"/>
    </source>
</evidence>
<dbReference type="InParanoid" id="K3WQA0"/>
<keyword evidence="4" id="KW-1185">Reference proteome</keyword>
<dbReference type="SUPFAM" id="SSF54928">
    <property type="entry name" value="RNA-binding domain, RBD"/>
    <property type="match status" value="1"/>
</dbReference>
<dbReference type="Gene3D" id="3.30.70.330">
    <property type="match status" value="1"/>
</dbReference>
<dbReference type="GO" id="GO:0003723">
    <property type="term" value="F:RNA binding"/>
    <property type="evidence" value="ECO:0007669"/>
    <property type="project" value="UniProtKB-UniRule"/>
</dbReference>
<dbReference type="AlphaFoldDB" id="K3WQA0"/>
<accession>K3WQA0</accession>
<dbReference type="PROSITE" id="PS50102">
    <property type="entry name" value="RRM"/>
    <property type="match status" value="1"/>
</dbReference>
<dbReference type="eggNOG" id="KOG0107">
    <property type="taxonomic scope" value="Eukaryota"/>
</dbReference>
<reference evidence="4" key="2">
    <citation type="submission" date="2010-04" db="EMBL/GenBank/DDBJ databases">
        <authorList>
            <person name="Buell R."/>
            <person name="Hamilton J."/>
            <person name="Hostetler J."/>
        </authorList>
    </citation>
    <scope>NUCLEOTIDE SEQUENCE [LARGE SCALE GENOMIC DNA]</scope>
    <source>
        <strain evidence="4">DAOM:BR144</strain>
    </source>
</reference>
<dbReference type="Pfam" id="PF00076">
    <property type="entry name" value="RRM_1"/>
    <property type="match status" value="1"/>
</dbReference>
<reference evidence="3" key="3">
    <citation type="submission" date="2015-02" db="UniProtKB">
        <authorList>
            <consortium name="EnsemblProtists"/>
        </authorList>
    </citation>
    <scope>IDENTIFICATION</scope>
    <source>
        <strain evidence="3">DAOM BR144</strain>
    </source>
</reference>